<dbReference type="EnsemblPlants" id="evm.model.08.478">
    <property type="protein sequence ID" value="cds.evm.model.08.478"/>
    <property type="gene ID" value="evm.TU.08.478"/>
</dbReference>
<proteinExistence type="predicted"/>
<protein>
    <submittedName>
        <fullName evidence="2">Uncharacterized protein</fullName>
    </submittedName>
</protein>
<evidence type="ECO:0000256" key="1">
    <source>
        <dbReference type="SAM" id="MobiDB-lite"/>
    </source>
</evidence>
<dbReference type="Gramene" id="evm.model.08.478">
    <property type="protein sequence ID" value="cds.evm.model.08.478"/>
    <property type="gene ID" value="evm.TU.08.478"/>
</dbReference>
<feature type="region of interest" description="Disordered" evidence="1">
    <location>
        <begin position="1"/>
        <end position="34"/>
    </location>
</feature>
<dbReference type="Proteomes" id="UP000596661">
    <property type="component" value="Chromosome 8"/>
</dbReference>
<name>A0A803QBD6_CANSA</name>
<sequence length="180" mass="19927">MASQGRSHEKATQGGGISGKGSIRQGKRNGVISKKNGPTSLISVLKTELMAEVQGIKLCQCLKRIPRTIRWNKRNDIDGFLIYQTFEDVGGSRAQIFNNASSFLRGPSLDGGCGFSRAQTLEDVAKVLSPRATFREIALEQEVQADFVSFLKAIILGYKQTLTAWDTSTHYKKIIFSWHC</sequence>
<feature type="compositionally biased region" description="Basic and acidic residues" evidence="1">
    <location>
        <begin position="1"/>
        <end position="11"/>
    </location>
</feature>
<organism evidence="2 3">
    <name type="scientific">Cannabis sativa</name>
    <name type="common">Hemp</name>
    <name type="synonym">Marijuana</name>
    <dbReference type="NCBI Taxonomy" id="3483"/>
    <lineage>
        <taxon>Eukaryota</taxon>
        <taxon>Viridiplantae</taxon>
        <taxon>Streptophyta</taxon>
        <taxon>Embryophyta</taxon>
        <taxon>Tracheophyta</taxon>
        <taxon>Spermatophyta</taxon>
        <taxon>Magnoliopsida</taxon>
        <taxon>eudicotyledons</taxon>
        <taxon>Gunneridae</taxon>
        <taxon>Pentapetalae</taxon>
        <taxon>rosids</taxon>
        <taxon>fabids</taxon>
        <taxon>Rosales</taxon>
        <taxon>Cannabaceae</taxon>
        <taxon>Cannabis</taxon>
    </lineage>
</organism>
<accession>A0A803QBD6</accession>
<evidence type="ECO:0000313" key="3">
    <source>
        <dbReference type="Proteomes" id="UP000596661"/>
    </source>
</evidence>
<reference evidence="2" key="1">
    <citation type="submission" date="2018-11" db="EMBL/GenBank/DDBJ databases">
        <authorList>
            <person name="Grassa J C."/>
        </authorList>
    </citation>
    <scope>NUCLEOTIDE SEQUENCE [LARGE SCALE GENOMIC DNA]</scope>
</reference>
<dbReference type="EMBL" id="UZAU01000683">
    <property type="status" value="NOT_ANNOTATED_CDS"/>
    <property type="molecule type" value="Genomic_DNA"/>
</dbReference>
<evidence type="ECO:0000313" key="2">
    <source>
        <dbReference type="EnsemblPlants" id="cds.evm.model.08.478"/>
    </source>
</evidence>
<dbReference type="AlphaFoldDB" id="A0A803QBD6"/>
<keyword evidence="3" id="KW-1185">Reference proteome</keyword>
<reference evidence="2" key="2">
    <citation type="submission" date="2021-03" db="UniProtKB">
        <authorList>
            <consortium name="EnsemblPlants"/>
        </authorList>
    </citation>
    <scope>IDENTIFICATION</scope>
</reference>